<accession>A0ACB7ITI7</accession>
<reference evidence="1 2" key="1">
    <citation type="journal article" date="2021" name="Appl. Environ. Microbiol.">
        <title>Genetic linkage and physical mapping for an oyster mushroom Pleurotus cornucopiae and QTL analysis for the trait cap color.</title>
        <authorList>
            <person name="Zhang Y."/>
            <person name="Gao W."/>
            <person name="Sonnenberg A."/>
            <person name="Chen Q."/>
            <person name="Zhang J."/>
            <person name="Huang C."/>
        </authorList>
    </citation>
    <scope>NUCLEOTIDE SEQUENCE [LARGE SCALE GENOMIC DNA]</scope>
    <source>
        <strain evidence="1">CCMSSC00406</strain>
    </source>
</reference>
<keyword evidence="2" id="KW-1185">Reference proteome</keyword>
<evidence type="ECO:0000313" key="1">
    <source>
        <dbReference type="EMBL" id="KAG9220386.1"/>
    </source>
</evidence>
<name>A0ACB7ITI7_PLECO</name>
<dbReference type="Proteomes" id="UP000824881">
    <property type="component" value="Unassembled WGS sequence"/>
</dbReference>
<protein>
    <submittedName>
        <fullName evidence="1">Uncharacterized protein</fullName>
    </submittedName>
</protein>
<comment type="caution">
    <text evidence="1">The sequence shown here is derived from an EMBL/GenBank/DDBJ whole genome shotgun (WGS) entry which is preliminary data.</text>
</comment>
<dbReference type="EMBL" id="WQMT02000007">
    <property type="protein sequence ID" value="KAG9220386.1"/>
    <property type="molecule type" value="Genomic_DNA"/>
</dbReference>
<gene>
    <name evidence="1" type="ORF">CCMSSC00406_0006651</name>
</gene>
<sequence>MSTSTKSVRDIERTFLASPSFAVVGASKDTSKFGTKVLNWYKVRSFQVTPVHPREAELEGIPTISAISDLPSPTETSISIITPPKVTLGIVEKAKELGVPALWLQPGAEDDAVIQYIKDNGLEDRPPLDKPPTAVASRYDALSTPHPPFACQSNMTVTTSAMEKQEKFLASPFFAVVGVSNDESKWASKVLKWYKDRHLPVTPVHAREKEIQGMRTVRSISDLPNPSQTSISIITAPYVTLSILKQAKGLNVPAIWLQPGSEDELVIKYITENSLSDRVLYGGPCILKEGPRIVDQQLFEETYKHWAM</sequence>
<organism evidence="1 2">
    <name type="scientific">Pleurotus cornucopiae</name>
    <name type="common">Cornucopia mushroom</name>
    <dbReference type="NCBI Taxonomy" id="5321"/>
    <lineage>
        <taxon>Eukaryota</taxon>
        <taxon>Fungi</taxon>
        <taxon>Dikarya</taxon>
        <taxon>Basidiomycota</taxon>
        <taxon>Agaricomycotina</taxon>
        <taxon>Agaricomycetes</taxon>
        <taxon>Agaricomycetidae</taxon>
        <taxon>Agaricales</taxon>
        <taxon>Pleurotineae</taxon>
        <taxon>Pleurotaceae</taxon>
        <taxon>Pleurotus</taxon>
    </lineage>
</organism>
<evidence type="ECO:0000313" key="2">
    <source>
        <dbReference type="Proteomes" id="UP000824881"/>
    </source>
</evidence>
<proteinExistence type="predicted"/>